<comment type="caution">
    <text evidence="1">The sequence shown here is derived from an EMBL/GenBank/DDBJ whole genome shotgun (WGS) entry which is preliminary data.</text>
</comment>
<name>A0A1R3H8S6_COCAP</name>
<evidence type="ECO:0000313" key="1">
    <source>
        <dbReference type="EMBL" id="OMO66754.1"/>
    </source>
</evidence>
<dbReference type="Gramene" id="OMO66754">
    <property type="protein sequence ID" value="OMO66754"/>
    <property type="gene ID" value="CCACVL1_20990"/>
</dbReference>
<reference evidence="1 2" key="1">
    <citation type="submission" date="2013-09" db="EMBL/GenBank/DDBJ databases">
        <title>Corchorus capsularis genome sequencing.</title>
        <authorList>
            <person name="Alam M."/>
            <person name="Haque M.S."/>
            <person name="Islam M.S."/>
            <person name="Emdad E.M."/>
            <person name="Islam M.M."/>
            <person name="Ahmed B."/>
            <person name="Halim A."/>
            <person name="Hossen Q.M.M."/>
            <person name="Hossain M.Z."/>
            <person name="Ahmed R."/>
            <person name="Khan M.M."/>
            <person name="Islam R."/>
            <person name="Rashid M.M."/>
            <person name="Khan S.A."/>
            <person name="Rahman M.S."/>
            <person name="Alam M."/>
        </authorList>
    </citation>
    <scope>NUCLEOTIDE SEQUENCE [LARGE SCALE GENOMIC DNA]</scope>
    <source>
        <strain evidence="2">cv. CVL-1</strain>
        <tissue evidence="1">Whole seedling</tissue>
    </source>
</reference>
<sequence length="57" mass="6241">IPALFLLLYMMYLEAPGTLLGLVPLLHLYLDPCFNKKYLSDEVTGPVGFANNGPISS</sequence>
<dbReference type="EMBL" id="AWWV01012498">
    <property type="protein sequence ID" value="OMO66754.1"/>
    <property type="molecule type" value="Genomic_DNA"/>
</dbReference>
<proteinExistence type="predicted"/>
<gene>
    <name evidence="1" type="ORF">CCACVL1_20990</name>
</gene>
<dbReference type="Proteomes" id="UP000188268">
    <property type="component" value="Unassembled WGS sequence"/>
</dbReference>
<organism evidence="1 2">
    <name type="scientific">Corchorus capsularis</name>
    <name type="common">Jute</name>
    <dbReference type="NCBI Taxonomy" id="210143"/>
    <lineage>
        <taxon>Eukaryota</taxon>
        <taxon>Viridiplantae</taxon>
        <taxon>Streptophyta</taxon>
        <taxon>Embryophyta</taxon>
        <taxon>Tracheophyta</taxon>
        <taxon>Spermatophyta</taxon>
        <taxon>Magnoliopsida</taxon>
        <taxon>eudicotyledons</taxon>
        <taxon>Gunneridae</taxon>
        <taxon>Pentapetalae</taxon>
        <taxon>rosids</taxon>
        <taxon>malvids</taxon>
        <taxon>Malvales</taxon>
        <taxon>Malvaceae</taxon>
        <taxon>Grewioideae</taxon>
        <taxon>Apeibeae</taxon>
        <taxon>Corchorus</taxon>
    </lineage>
</organism>
<keyword evidence="2" id="KW-1185">Reference proteome</keyword>
<accession>A0A1R3H8S6</accession>
<protein>
    <submittedName>
        <fullName evidence="1">Uncharacterized protein</fullName>
    </submittedName>
</protein>
<dbReference type="AlphaFoldDB" id="A0A1R3H8S6"/>
<feature type="non-terminal residue" evidence="1">
    <location>
        <position position="1"/>
    </location>
</feature>
<evidence type="ECO:0000313" key="2">
    <source>
        <dbReference type="Proteomes" id="UP000188268"/>
    </source>
</evidence>